<evidence type="ECO:0000313" key="1">
    <source>
        <dbReference type="EMBL" id="MCI65488.1"/>
    </source>
</evidence>
<dbReference type="EMBL" id="LXQA010676781">
    <property type="protein sequence ID" value="MCI65488.1"/>
    <property type="molecule type" value="Genomic_DNA"/>
</dbReference>
<feature type="non-terminal residue" evidence="1">
    <location>
        <position position="64"/>
    </location>
</feature>
<comment type="caution">
    <text evidence="1">The sequence shown here is derived from an EMBL/GenBank/DDBJ whole genome shotgun (WGS) entry which is preliminary data.</text>
</comment>
<keyword evidence="2" id="KW-1185">Reference proteome</keyword>
<name>A0A392TX61_9FABA</name>
<reference evidence="1 2" key="1">
    <citation type="journal article" date="2018" name="Front. Plant Sci.">
        <title>Red Clover (Trifolium pratense) and Zigzag Clover (T. medium) - A Picture of Genomic Similarities and Differences.</title>
        <authorList>
            <person name="Dluhosova J."/>
            <person name="Istvanek J."/>
            <person name="Nedelnik J."/>
            <person name="Repkova J."/>
        </authorList>
    </citation>
    <scope>NUCLEOTIDE SEQUENCE [LARGE SCALE GENOMIC DNA]</scope>
    <source>
        <strain evidence="2">cv. 10/8</strain>
        <tissue evidence="1">Leaf</tissue>
    </source>
</reference>
<proteinExistence type="predicted"/>
<organism evidence="1 2">
    <name type="scientific">Trifolium medium</name>
    <dbReference type="NCBI Taxonomy" id="97028"/>
    <lineage>
        <taxon>Eukaryota</taxon>
        <taxon>Viridiplantae</taxon>
        <taxon>Streptophyta</taxon>
        <taxon>Embryophyta</taxon>
        <taxon>Tracheophyta</taxon>
        <taxon>Spermatophyta</taxon>
        <taxon>Magnoliopsida</taxon>
        <taxon>eudicotyledons</taxon>
        <taxon>Gunneridae</taxon>
        <taxon>Pentapetalae</taxon>
        <taxon>rosids</taxon>
        <taxon>fabids</taxon>
        <taxon>Fabales</taxon>
        <taxon>Fabaceae</taxon>
        <taxon>Papilionoideae</taxon>
        <taxon>50 kb inversion clade</taxon>
        <taxon>NPAAA clade</taxon>
        <taxon>Hologalegina</taxon>
        <taxon>IRL clade</taxon>
        <taxon>Trifolieae</taxon>
        <taxon>Trifolium</taxon>
    </lineage>
</organism>
<sequence length="64" mass="7412">MERPWLANLSAHEFPSRKVRENNLHIQPEAIQPPVTDVPRHYTMIFSSLNGDLRVTFDPNMEPA</sequence>
<dbReference type="AlphaFoldDB" id="A0A392TX61"/>
<evidence type="ECO:0000313" key="2">
    <source>
        <dbReference type="Proteomes" id="UP000265520"/>
    </source>
</evidence>
<accession>A0A392TX61</accession>
<dbReference type="Proteomes" id="UP000265520">
    <property type="component" value="Unassembled WGS sequence"/>
</dbReference>
<protein>
    <submittedName>
        <fullName evidence="1">Uncharacterized protein</fullName>
    </submittedName>
</protein>